<organism evidence="2 3">
    <name type="scientific">Alicyclobacillus fodiniaquatilis</name>
    <dbReference type="NCBI Taxonomy" id="1661150"/>
    <lineage>
        <taxon>Bacteria</taxon>
        <taxon>Bacillati</taxon>
        <taxon>Bacillota</taxon>
        <taxon>Bacilli</taxon>
        <taxon>Bacillales</taxon>
        <taxon>Alicyclobacillaceae</taxon>
        <taxon>Alicyclobacillus</taxon>
    </lineage>
</organism>
<feature type="transmembrane region" description="Helical" evidence="1">
    <location>
        <begin position="12"/>
        <end position="34"/>
    </location>
</feature>
<dbReference type="InterPro" id="IPR027981">
    <property type="entry name" value="DUF4446"/>
</dbReference>
<dbReference type="RefSeq" id="WP_377943879.1">
    <property type="nucleotide sequence ID" value="NZ_JBHUCX010000038.1"/>
</dbReference>
<evidence type="ECO:0000313" key="2">
    <source>
        <dbReference type="EMBL" id="MFD1675989.1"/>
    </source>
</evidence>
<evidence type="ECO:0000313" key="3">
    <source>
        <dbReference type="Proteomes" id="UP001597079"/>
    </source>
</evidence>
<reference evidence="3" key="1">
    <citation type="journal article" date="2019" name="Int. J. Syst. Evol. Microbiol.">
        <title>The Global Catalogue of Microorganisms (GCM) 10K type strain sequencing project: providing services to taxonomists for standard genome sequencing and annotation.</title>
        <authorList>
            <consortium name="The Broad Institute Genomics Platform"/>
            <consortium name="The Broad Institute Genome Sequencing Center for Infectious Disease"/>
            <person name="Wu L."/>
            <person name="Ma J."/>
        </authorList>
    </citation>
    <scope>NUCLEOTIDE SEQUENCE [LARGE SCALE GENOMIC DNA]</scope>
    <source>
        <strain evidence="3">CGMCC 1.12286</strain>
    </source>
</reference>
<accession>A0ABW4JIA8</accession>
<keyword evidence="1" id="KW-0472">Membrane</keyword>
<dbReference type="EMBL" id="JBHUCX010000038">
    <property type="protein sequence ID" value="MFD1675989.1"/>
    <property type="molecule type" value="Genomic_DNA"/>
</dbReference>
<evidence type="ECO:0000256" key="1">
    <source>
        <dbReference type="SAM" id="Phobius"/>
    </source>
</evidence>
<gene>
    <name evidence="2" type="ORF">ACFSB2_14890</name>
</gene>
<sequence length="174" mass="18787">MISQLLQPYLSYIALGSAVLSVVCLILAIAAISANRRMRRRLQQWKAIGSATDLEDVFTSTTQAVAALRQKVSETEASLHDVQAELKTKVSTPAMRRYNAFAEVGSDLSYSVALLDDVGDGVVLTSIYGRDDSVTYGKPVQGGDSDYLLTAEEQSVIRAVIQNKTADKVAVKTS</sequence>
<protein>
    <submittedName>
        <fullName evidence="2">DUF4446 family protein</fullName>
    </submittedName>
</protein>
<proteinExistence type="predicted"/>
<dbReference type="Proteomes" id="UP001597079">
    <property type="component" value="Unassembled WGS sequence"/>
</dbReference>
<keyword evidence="3" id="KW-1185">Reference proteome</keyword>
<name>A0ABW4JIA8_9BACL</name>
<keyword evidence="1" id="KW-0812">Transmembrane</keyword>
<keyword evidence="1" id="KW-1133">Transmembrane helix</keyword>
<dbReference type="Pfam" id="PF14584">
    <property type="entry name" value="DUF4446"/>
    <property type="match status" value="1"/>
</dbReference>
<comment type="caution">
    <text evidence="2">The sequence shown here is derived from an EMBL/GenBank/DDBJ whole genome shotgun (WGS) entry which is preliminary data.</text>
</comment>